<dbReference type="AlphaFoldDB" id="A0A914DQ33"/>
<evidence type="ECO:0000256" key="3">
    <source>
        <dbReference type="ARBA" id="ARBA00022679"/>
    </source>
</evidence>
<sequence length="194" mass="23281">MVKPENQWSQINESLFKKLRHFKPPLFIKPPIAENLLCSNIFEEKEDYIKDWSLKRLIYKDDEDMIKTDCESIKRRNYFPEFPNSKEEAEFPIAFNRLVYKDYLFLEMELAAEYAPQNYYCFVVDSKATVLFKKRIKNLSNCFPNVYVSENMYNTTSTGNYVNIAYWDCLNILSSYTWNYVVILNIRRVIFILT</sequence>
<dbReference type="GO" id="GO:0016757">
    <property type="term" value="F:glycosyltransferase activity"/>
    <property type="evidence" value="ECO:0007669"/>
    <property type="project" value="UniProtKB-KW"/>
</dbReference>
<proteinExistence type="predicted"/>
<reference evidence="7" key="1">
    <citation type="submission" date="2022-11" db="UniProtKB">
        <authorList>
            <consortium name="WormBaseParasite"/>
        </authorList>
    </citation>
    <scope>IDENTIFICATION</scope>
</reference>
<accession>A0A914DQ33</accession>
<dbReference type="WBParaSite" id="ACRNAN_scaffold3180.g15798.t1">
    <property type="protein sequence ID" value="ACRNAN_scaffold3180.g15798.t1"/>
    <property type="gene ID" value="ACRNAN_scaffold3180.g15798"/>
</dbReference>
<dbReference type="InterPro" id="IPR003406">
    <property type="entry name" value="Glyco_trans_14"/>
</dbReference>
<keyword evidence="3" id="KW-0808">Transferase</keyword>
<evidence type="ECO:0000256" key="2">
    <source>
        <dbReference type="ARBA" id="ARBA00022676"/>
    </source>
</evidence>
<comment type="subcellular location">
    <subcellularLocation>
        <location evidence="1">Membrane</location>
        <topology evidence="1">Single-pass type II membrane protein</topology>
    </subcellularLocation>
</comment>
<keyword evidence="5" id="KW-0325">Glycoprotein</keyword>
<evidence type="ECO:0000256" key="4">
    <source>
        <dbReference type="ARBA" id="ARBA00023136"/>
    </source>
</evidence>
<dbReference type="Proteomes" id="UP000887540">
    <property type="component" value="Unplaced"/>
</dbReference>
<dbReference type="Pfam" id="PF02485">
    <property type="entry name" value="Branch"/>
    <property type="match status" value="1"/>
</dbReference>
<evidence type="ECO:0000313" key="6">
    <source>
        <dbReference type="Proteomes" id="UP000887540"/>
    </source>
</evidence>
<dbReference type="PANTHER" id="PTHR46671:SF7">
    <property type="entry name" value="CORE-2_I-BRANCHING ENZYME"/>
    <property type="match status" value="1"/>
</dbReference>
<keyword evidence="2" id="KW-0328">Glycosyltransferase</keyword>
<evidence type="ECO:0000256" key="5">
    <source>
        <dbReference type="ARBA" id="ARBA00023180"/>
    </source>
</evidence>
<protein>
    <submittedName>
        <fullName evidence="7">Uncharacterized protein</fullName>
    </submittedName>
</protein>
<evidence type="ECO:0000313" key="7">
    <source>
        <dbReference type="WBParaSite" id="ACRNAN_scaffold3180.g15798.t1"/>
    </source>
</evidence>
<organism evidence="6 7">
    <name type="scientific">Acrobeloides nanus</name>
    <dbReference type="NCBI Taxonomy" id="290746"/>
    <lineage>
        <taxon>Eukaryota</taxon>
        <taxon>Metazoa</taxon>
        <taxon>Ecdysozoa</taxon>
        <taxon>Nematoda</taxon>
        <taxon>Chromadorea</taxon>
        <taxon>Rhabditida</taxon>
        <taxon>Tylenchina</taxon>
        <taxon>Cephalobomorpha</taxon>
        <taxon>Cephaloboidea</taxon>
        <taxon>Cephalobidae</taxon>
        <taxon>Acrobeloides</taxon>
    </lineage>
</organism>
<keyword evidence="6" id="KW-1185">Reference proteome</keyword>
<keyword evidence="4" id="KW-0472">Membrane</keyword>
<evidence type="ECO:0000256" key="1">
    <source>
        <dbReference type="ARBA" id="ARBA00004606"/>
    </source>
</evidence>
<name>A0A914DQ33_9BILA</name>
<dbReference type="PANTHER" id="PTHR46671">
    <property type="entry name" value="PROTEIN CBG11221"/>
    <property type="match status" value="1"/>
</dbReference>
<dbReference type="GO" id="GO:0016020">
    <property type="term" value="C:membrane"/>
    <property type="evidence" value="ECO:0007669"/>
    <property type="project" value="UniProtKB-SubCell"/>
</dbReference>